<reference evidence="2 4" key="3">
    <citation type="submission" date="2017-02" db="EMBL/GenBank/DDBJ databases">
        <authorList>
            <person name="Peterson S.W."/>
        </authorList>
    </citation>
    <scope>NUCLEOTIDE SEQUENCE [LARGE SCALE GENOMIC DNA]</scope>
    <source>
        <strain evidence="2 4">ATCC 43854</strain>
    </source>
</reference>
<dbReference type="RefSeq" id="WP_073303303.1">
    <property type="nucleotide sequence ID" value="NZ_FRAW01000008.1"/>
</dbReference>
<accession>A0A1M6SYX0</accession>
<accession>A0A1T4KY49</accession>
<protein>
    <submittedName>
        <fullName evidence="1">Uncharacterized protein</fullName>
    </submittedName>
</protein>
<dbReference type="STRING" id="28122.SAMN02745108_00682"/>
<dbReference type="EMBL" id="FUWU01000008">
    <property type="protein sequence ID" value="SJZ47346.1"/>
    <property type="molecule type" value="Genomic_DNA"/>
</dbReference>
<evidence type="ECO:0000313" key="2">
    <source>
        <dbReference type="EMBL" id="SJZ47346.1"/>
    </source>
</evidence>
<reference evidence="1" key="1">
    <citation type="submission" date="2016-11" db="EMBL/GenBank/DDBJ databases">
        <authorList>
            <person name="Jaros S."/>
            <person name="Januszkiewicz K."/>
            <person name="Wedrychowicz H."/>
        </authorList>
    </citation>
    <scope>NUCLEOTIDE SEQUENCE [LARGE SCALE GENOMIC DNA]</scope>
    <source>
        <strain evidence="1">UWOS</strain>
    </source>
</reference>
<dbReference type="AlphaFoldDB" id="A0A1M6SYX0"/>
<evidence type="ECO:0000313" key="4">
    <source>
        <dbReference type="Proteomes" id="UP000190449"/>
    </source>
</evidence>
<evidence type="ECO:0000313" key="3">
    <source>
        <dbReference type="Proteomes" id="UP000184275"/>
    </source>
</evidence>
<name>A0A1M6SYX0_9BACT</name>
<sequence length="194" mass="22702">MMTLTHPVEDQTVRNRAFNCRMRNRRYEEVFYAFCALSPLMTQTNVSDRREWFAAIGEKIAVCETTLEACLEYAQASVFFGKLEKIGHYSSENPRGILQEELLLVYFLSELQSTTRYLLSRIEMDKELQNMDSKMEANKNGAYVFGFISNMHKNLNALNLATEKEFRDLHSHIKTRFEIGNELFGVLQEVQHFY</sequence>
<dbReference type="Proteomes" id="UP000190449">
    <property type="component" value="Unassembled WGS sequence"/>
</dbReference>
<organism evidence="1 3">
    <name type="scientific">Fibrobacter intestinalis</name>
    <dbReference type="NCBI Taxonomy" id="28122"/>
    <lineage>
        <taxon>Bacteria</taxon>
        <taxon>Pseudomonadati</taxon>
        <taxon>Fibrobacterota</taxon>
        <taxon>Fibrobacteria</taxon>
        <taxon>Fibrobacterales</taxon>
        <taxon>Fibrobacteraceae</taxon>
        <taxon>Fibrobacter</taxon>
    </lineage>
</organism>
<evidence type="ECO:0000313" key="1">
    <source>
        <dbReference type="EMBL" id="SHK49867.1"/>
    </source>
</evidence>
<keyword evidence="3" id="KW-1185">Reference proteome</keyword>
<proteinExistence type="predicted"/>
<reference evidence="3" key="2">
    <citation type="submission" date="2016-11" db="EMBL/GenBank/DDBJ databases">
        <authorList>
            <person name="Varghese N."/>
            <person name="Submissions S."/>
        </authorList>
    </citation>
    <scope>NUCLEOTIDE SEQUENCE [LARGE SCALE GENOMIC DNA]</scope>
    <source>
        <strain evidence="3">UWOS</strain>
    </source>
</reference>
<gene>
    <name evidence="2" type="ORF">SAMN02745108_00682</name>
    <name evidence="1" type="ORF">SAMN05720469_1085</name>
</gene>
<dbReference type="EMBL" id="FRAW01000008">
    <property type="protein sequence ID" value="SHK49867.1"/>
    <property type="molecule type" value="Genomic_DNA"/>
</dbReference>
<dbReference type="Proteomes" id="UP000184275">
    <property type="component" value="Unassembled WGS sequence"/>
</dbReference>